<evidence type="ECO:0000256" key="2">
    <source>
        <dbReference type="ARBA" id="ARBA00022475"/>
    </source>
</evidence>
<dbReference type="SUPFAM" id="SSF81321">
    <property type="entry name" value="Family A G protein-coupled receptor-like"/>
    <property type="match status" value="1"/>
</dbReference>
<evidence type="ECO:0000256" key="1">
    <source>
        <dbReference type="ARBA" id="ARBA00004651"/>
    </source>
</evidence>
<accession>A0AAV6YWF0</accession>
<dbReference type="PANTHER" id="PTHR26452">
    <property type="entry name" value="OLFACTORY RECEPTOR"/>
    <property type="match status" value="1"/>
</dbReference>
<gene>
    <name evidence="13" type="ORF">GDO81_019270</name>
</gene>
<feature type="transmembrane region" description="Helical" evidence="11">
    <location>
        <begin position="280"/>
        <end position="300"/>
    </location>
</feature>
<keyword evidence="2 11" id="KW-1003">Cell membrane</keyword>
<dbReference type="Pfam" id="PF13853">
    <property type="entry name" value="7tm_4"/>
    <property type="match status" value="1"/>
</dbReference>
<feature type="transmembrane region" description="Helical" evidence="11">
    <location>
        <begin position="105"/>
        <end position="127"/>
    </location>
</feature>
<protein>
    <recommendedName>
        <fullName evidence="11">Olfactory receptor</fullName>
    </recommendedName>
</protein>
<keyword evidence="6 10" id="KW-0297">G-protein coupled receptor</keyword>
<dbReference type="GO" id="GO:0004984">
    <property type="term" value="F:olfactory receptor activity"/>
    <property type="evidence" value="ECO:0007669"/>
    <property type="project" value="InterPro"/>
</dbReference>
<evidence type="ECO:0000256" key="10">
    <source>
        <dbReference type="RuleBase" id="RU000688"/>
    </source>
</evidence>
<keyword evidence="4 11" id="KW-0552">Olfaction</keyword>
<feature type="transmembrane region" description="Helical" evidence="11">
    <location>
        <begin position="211"/>
        <end position="232"/>
    </location>
</feature>
<comment type="caution">
    <text evidence="13">The sequence shown here is derived from an EMBL/GenBank/DDBJ whole genome shotgun (WGS) entry which is preliminary data.</text>
</comment>
<dbReference type="Gene3D" id="1.20.1070.10">
    <property type="entry name" value="Rhodopsin 7-helix transmembrane proteins"/>
    <property type="match status" value="1"/>
</dbReference>
<evidence type="ECO:0000259" key="12">
    <source>
        <dbReference type="PROSITE" id="PS50262"/>
    </source>
</evidence>
<keyword evidence="8 10" id="KW-0675">Receptor</keyword>
<dbReference type="InterPro" id="IPR000276">
    <property type="entry name" value="GPCR_Rhodpsn"/>
</dbReference>
<dbReference type="PRINTS" id="PR00237">
    <property type="entry name" value="GPCRRHODOPSN"/>
</dbReference>
<dbReference type="CDD" id="cd13954">
    <property type="entry name" value="7tmA_OR"/>
    <property type="match status" value="1"/>
</dbReference>
<evidence type="ECO:0000256" key="6">
    <source>
        <dbReference type="ARBA" id="ARBA00023040"/>
    </source>
</evidence>
<reference evidence="13" key="1">
    <citation type="thesis" date="2020" institute="ProQuest LLC" country="789 East Eisenhower Parkway, Ann Arbor, MI, USA">
        <title>Comparative Genomics and Chromosome Evolution.</title>
        <authorList>
            <person name="Mudd A.B."/>
        </authorList>
    </citation>
    <scope>NUCLEOTIDE SEQUENCE</scope>
    <source>
        <strain evidence="13">237g6f4</strain>
        <tissue evidence="13">Blood</tissue>
    </source>
</reference>
<comment type="subcellular location">
    <subcellularLocation>
        <location evidence="1 11">Cell membrane</location>
        <topology evidence="1 11">Multi-pass membrane protein</topology>
    </subcellularLocation>
</comment>
<keyword evidence="5 11" id="KW-1133">Transmembrane helix</keyword>
<evidence type="ECO:0000256" key="5">
    <source>
        <dbReference type="ARBA" id="ARBA00022989"/>
    </source>
</evidence>
<proteinExistence type="inferred from homology"/>
<evidence type="ECO:0000313" key="13">
    <source>
        <dbReference type="EMBL" id="KAG8540453.1"/>
    </source>
</evidence>
<dbReference type="InterPro" id="IPR017452">
    <property type="entry name" value="GPCR_Rhodpsn_7TM"/>
</dbReference>
<keyword evidence="14" id="KW-1185">Reference proteome</keyword>
<evidence type="ECO:0000256" key="9">
    <source>
        <dbReference type="ARBA" id="ARBA00023224"/>
    </source>
</evidence>
<dbReference type="GO" id="GO:0005886">
    <property type="term" value="C:plasma membrane"/>
    <property type="evidence" value="ECO:0007669"/>
    <property type="project" value="UniProtKB-SubCell"/>
</dbReference>
<dbReference type="GO" id="GO:0004930">
    <property type="term" value="F:G protein-coupled receptor activity"/>
    <property type="evidence" value="ECO:0007669"/>
    <property type="project" value="UniProtKB-KW"/>
</dbReference>
<evidence type="ECO:0000256" key="3">
    <source>
        <dbReference type="ARBA" id="ARBA00022692"/>
    </source>
</evidence>
<sequence length="329" mass="36915">MVKLQMYVTAINTSFSEDFHLLAFSGLQSVSFVLIFAILLLYLLCMIGNLIIIAVVWTAPRLHTPMYFFLCNLSVLDMTYVSTILPKLLDYQITGKNIISFTSCFTQLFMSVACLDTEFLLLSSMAYDRYVAICDPLKYSIIMSRKSCISLSLTPWTFGMLNSLLYVFLISHLSFCDSKNITHFYCDLKALLGASCSDIRYVNIVILLEGYILGVIAFGMILISYVFIISAILKINTSAKRLKIFSSCSSHLTVVFLFCGSLLSVYINPDPKSSKEQKDIIFSLMYVAVVPALNPLVYSLRNKDVLDVLRISSVTFGHISKFGKLVKAV</sequence>
<dbReference type="InterPro" id="IPR000725">
    <property type="entry name" value="Olfact_rcpt"/>
</dbReference>
<dbReference type="PROSITE" id="PS00237">
    <property type="entry name" value="G_PROTEIN_RECEP_F1_1"/>
    <property type="match status" value="1"/>
</dbReference>
<keyword evidence="11" id="KW-0716">Sensory transduction</keyword>
<evidence type="ECO:0000256" key="11">
    <source>
        <dbReference type="RuleBase" id="RU363047"/>
    </source>
</evidence>
<keyword evidence="9 10" id="KW-0807">Transducer</keyword>
<keyword evidence="3 10" id="KW-0812">Transmembrane</keyword>
<dbReference type="Proteomes" id="UP000824782">
    <property type="component" value="Unassembled WGS sequence"/>
</dbReference>
<feature type="domain" description="G-protein coupled receptors family 1 profile" evidence="12">
    <location>
        <begin position="48"/>
        <end position="298"/>
    </location>
</feature>
<evidence type="ECO:0000256" key="4">
    <source>
        <dbReference type="ARBA" id="ARBA00022725"/>
    </source>
</evidence>
<feature type="transmembrane region" description="Helical" evidence="11">
    <location>
        <begin position="32"/>
        <end position="59"/>
    </location>
</feature>
<dbReference type="PROSITE" id="PS50262">
    <property type="entry name" value="G_PROTEIN_RECEP_F1_2"/>
    <property type="match status" value="1"/>
</dbReference>
<keyword evidence="7 11" id="KW-0472">Membrane</keyword>
<dbReference type="AlphaFoldDB" id="A0AAV6YWF0"/>
<evidence type="ECO:0000313" key="14">
    <source>
        <dbReference type="Proteomes" id="UP000824782"/>
    </source>
</evidence>
<dbReference type="InterPro" id="IPR050516">
    <property type="entry name" value="Olfactory_GPCR"/>
</dbReference>
<feature type="transmembrane region" description="Helical" evidence="11">
    <location>
        <begin position="148"/>
        <end position="169"/>
    </location>
</feature>
<feature type="transmembrane region" description="Helical" evidence="11">
    <location>
        <begin position="244"/>
        <end position="268"/>
    </location>
</feature>
<feature type="transmembrane region" description="Helical" evidence="11">
    <location>
        <begin position="66"/>
        <end position="85"/>
    </location>
</feature>
<comment type="similarity">
    <text evidence="10">Belongs to the G-protein coupled receptor 1 family.</text>
</comment>
<dbReference type="FunFam" id="1.20.1070.10:FF:000015">
    <property type="entry name" value="Olfactory receptor"/>
    <property type="match status" value="1"/>
</dbReference>
<dbReference type="PRINTS" id="PR00245">
    <property type="entry name" value="OLFACTORYR"/>
</dbReference>
<dbReference type="EMBL" id="WNYA01010406">
    <property type="protein sequence ID" value="KAG8540453.1"/>
    <property type="molecule type" value="Genomic_DNA"/>
</dbReference>
<organism evidence="13 14">
    <name type="scientific">Engystomops pustulosus</name>
    <name type="common">Tungara frog</name>
    <name type="synonym">Physalaemus pustulosus</name>
    <dbReference type="NCBI Taxonomy" id="76066"/>
    <lineage>
        <taxon>Eukaryota</taxon>
        <taxon>Metazoa</taxon>
        <taxon>Chordata</taxon>
        <taxon>Craniata</taxon>
        <taxon>Vertebrata</taxon>
        <taxon>Euteleostomi</taxon>
        <taxon>Amphibia</taxon>
        <taxon>Batrachia</taxon>
        <taxon>Anura</taxon>
        <taxon>Neobatrachia</taxon>
        <taxon>Hyloidea</taxon>
        <taxon>Leptodactylidae</taxon>
        <taxon>Leiuperinae</taxon>
        <taxon>Engystomops</taxon>
    </lineage>
</organism>
<evidence type="ECO:0000256" key="7">
    <source>
        <dbReference type="ARBA" id="ARBA00023136"/>
    </source>
</evidence>
<name>A0AAV6YWF0_ENGPU</name>
<evidence type="ECO:0000256" key="8">
    <source>
        <dbReference type="ARBA" id="ARBA00023170"/>
    </source>
</evidence>